<evidence type="ECO:0000256" key="3">
    <source>
        <dbReference type="ARBA" id="ARBA00023306"/>
    </source>
</evidence>
<evidence type="ECO:0000313" key="9">
    <source>
        <dbReference type="Proteomes" id="UP000187013"/>
    </source>
</evidence>
<dbReference type="InterPro" id="IPR048258">
    <property type="entry name" value="Cyclins_cyclin-box"/>
</dbReference>
<dbReference type="InterPro" id="IPR004367">
    <property type="entry name" value="Cyclin_C-dom"/>
</dbReference>
<protein>
    <submittedName>
        <fullName evidence="8">Uncharacterized protein</fullName>
    </submittedName>
</protein>
<dbReference type="InterPro" id="IPR046965">
    <property type="entry name" value="Cyclin_A/B-like"/>
</dbReference>
<dbReference type="OrthoDB" id="5590282at2759"/>
<dbReference type="GO" id="GO:0044772">
    <property type="term" value="P:mitotic cell cycle phase transition"/>
    <property type="evidence" value="ECO:0007669"/>
    <property type="project" value="InterPro"/>
</dbReference>
<dbReference type="PIRSF" id="PIRSF001771">
    <property type="entry name" value="Cyclin_A_B_D_E"/>
    <property type="match status" value="1"/>
</dbReference>
<dbReference type="Gene3D" id="1.10.472.10">
    <property type="entry name" value="Cyclin-like"/>
    <property type="match status" value="2"/>
</dbReference>
<dbReference type="InterPro" id="IPR039361">
    <property type="entry name" value="Cyclin"/>
</dbReference>
<evidence type="ECO:0000256" key="5">
    <source>
        <dbReference type="SAM" id="MobiDB-lite"/>
    </source>
</evidence>
<feature type="region of interest" description="Disordered" evidence="5">
    <location>
        <begin position="157"/>
        <end position="199"/>
    </location>
</feature>
<dbReference type="CDD" id="cd20568">
    <property type="entry name" value="CYCLIN_CLBs_yeast_rpt1"/>
    <property type="match status" value="1"/>
</dbReference>
<evidence type="ECO:0000256" key="4">
    <source>
        <dbReference type="RuleBase" id="RU000383"/>
    </source>
</evidence>
<dbReference type="Pfam" id="PF00134">
    <property type="entry name" value="Cyclin_N"/>
    <property type="match status" value="1"/>
</dbReference>
<dbReference type="PANTHER" id="PTHR10177">
    <property type="entry name" value="CYCLINS"/>
    <property type="match status" value="1"/>
</dbReference>
<dbReference type="GO" id="GO:0016538">
    <property type="term" value="F:cyclin-dependent protein serine/threonine kinase regulator activity"/>
    <property type="evidence" value="ECO:0007669"/>
    <property type="project" value="InterPro"/>
</dbReference>
<dbReference type="Pfam" id="PF02984">
    <property type="entry name" value="Cyclin_C"/>
    <property type="match status" value="1"/>
</dbReference>
<sequence length="491" mass="57142">MHYSSHSTSSAPQEYAKENENIEYGDVGIAMAHYKQRQGQNQQTHQQLHQHQHAPFQQHRVALSDVTSQVSNRMYLNNVSAKQLAATSTVENSGPKRASMGRNERYVAIDELENRQLQLQHKVQRSEDQSQEYVDVSKRNQMVGNDHADAVVENQIEVNVDDEEEEENEGADHDDDYDDDDESDDDSNEPLSPVSNERSKAILDQAYREYHREAPDPLDDDTYDVVMVSELSTEIFEYLRELEMKYRPNPSYMDMQPELKWSYRSTLIDWIIQVHSRFQLLPETLYLTVNIIDRFLSRKTVTLNRFQLVGAAALFVAAKYEEINCPTLSDIVYMLDHAYTKEDIVKAEKFMIDTLDFEIGWPGPFSFLRRISKADDYEYDTRTLAKYLLETTTMDSKLVAAPPSWLATGAYFLSRIILGCNEWTLKHIYYSGYTQEQIFPLATVILENCRFAERRHQAIWKKYSERRQHRSAQVVAKWIALAERRIDQSSI</sequence>
<keyword evidence="1" id="KW-0132">Cell division</keyword>
<accession>A0A1Q3AHF8</accession>
<comment type="caution">
    <text evidence="8">The sequence shown here is derived from an EMBL/GenBank/DDBJ whole genome shotgun (WGS) entry which is preliminary data.</text>
</comment>
<evidence type="ECO:0000259" key="7">
    <source>
        <dbReference type="SMART" id="SM01332"/>
    </source>
</evidence>
<dbReference type="InterPro" id="IPR036915">
    <property type="entry name" value="Cyclin-like_sf"/>
</dbReference>
<feature type="domain" description="Cyclin-like" evidence="6">
    <location>
        <begin position="366"/>
        <end position="447"/>
    </location>
</feature>
<name>A0A1Q3AHF8_ZYGRO</name>
<dbReference type="CDD" id="cd20512">
    <property type="entry name" value="CYCLIN_CLBs_yeast_rpt2"/>
    <property type="match status" value="1"/>
</dbReference>
<dbReference type="GO" id="GO:0051301">
    <property type="term" value="P:cell division"/>
    <property type="evidence" value="ECO:0007669"/>
    <property type="project" value="UniProtKB-KW"/>
</dbReference>
<feature type="compositionally biased region" description="Acidic residues" evidence="5">
    <location>
        <begin position="159"/>
        <end position="188"/>
    </location>
</feature>
<dbReference type="Proteomes" id="UP000187013">
    <property type="component" value="Unassembled WGS sequence"/>
</dbReference>
<feature type="domain" description="Cyclin-like" evidence="6">
    <location>
        <begin position="269"/>
        <end position="353"/>
    </location>
</feature>
<evidence type="ECO:0000256" key="1">
    <source>
        <dbReference type="ARBA" id="ARBA00022618"/>
    </source>
</evidence>
<dbReference type="InterPro" id="IPR013763">
    <property type="entry name" value="Cyclin-like_dom"/>
</dbReference>
<keyword evidence="2 4" id="KW-0195">Cyclin</keyword>
<evidence type="ECO:0000313" key="8">
    <source>
        <dbReference type="EMBL" id="GAV55167.1"/>
    </source>
</evidence>
<dbReference type="SMART" id="SM00385">
    <property type="entry name" value="CYCLIN"/>
    <property type="match status" value="2"/>
</dbReference>
<dbReference type="AlphaFoldDB" id="A0A1Q3AHF8"/>
<comment type="similarity">
    <text evidence="4">Belongs to the cyclin family.</text>
</comment>
<proteinExistence type="inferred from homology"/>
<organism evidence="8 9">
    <name type="scientific">Zygosaccharomyces rouxii</name>
    <dbReference type="NCBI Taxonomy" id="4956"/>
    <lineage>
        <taxon>Eukaryota</taxon>
        <taxon>Fungi</taxon>
        <taxon>Dikarya</taxon>
        <taxon>Ascomycota</taxon>
        <taxon>Saccharomycotina</taxon>
        <taxon>Saccharomycetes</taxon>
        <taxon>Saccharomycetales</taxon>
        <taxon>Saccharomycetaceae</taxon>
        <taxon>Zygosaccharomyces</taxon>
    </lineage>
</organism>
<dbReference type="SMART" id="SM01332">
    <property type="entry name" value="Cyclin_C"/>
    <property type="match status" value="1"/>
</dbReference>
<reference evidence="8 9" key="1">
    <citation type="submission" date="2016-08" db="EMBL/GenBank/DDBJ databases">
        <title>Draft genome sequence of allopolyploid Zygosaccharomyces rouxii.</title>
        <authorList>
            <person name="Watanabe J."/>
            <person name="Uehara K."/>
            <person name="Mogi Y."/>
            <person name="Tsukioka Y."/>
        </authorList>
    </citation>
    <scope>NUCLEOTIDE SEQUENCE [LARGE SCALE GENOMIC DNA]</scope>
    <source>
        <strain evidence="8 9">NBRC 110957</strain>
    </source>
</reference>
<evidence type="ECO:0000259" key="6">
    <source>
        <dbReference type="SMART" id="SM00385"/>
    </source>
</evidence>
<evidence type="ECO:0000256" key="2">
    <source>
        <dbReference type="ARBA" id="ARBA00023127"/>
    </source>
</evidence>
<dbReference type="InterPro" id="IPR006671">
    <property type="entry name" value="Cyclin_N"/>
</dbReference>
<dbReference type="FunFam" id="1.10.472.10:FF:000001">
    <property type="entry name" value="G2/mitotic-specific cyclin"/>
    <property type="match status" value="1"/>
</dbReference>
<dbReference type="PROSITE" id="PS00292">
    <property type="entry name" value="CYCLINS"/>
    <property type="match status" value="1"/>
</dbReference>
<keyword evidence="3" id="KW-0131">Cell cycle</keyword>
<dbReference type="EMBL" id="BDGX01000045">
    <property type="protein sequence ID" value="GAV55167.1"/>
    <property type="molecule type" value="Genomic_DNA"/>
</dbReference>
<feature type="domain" description="Cyclin C-terminal" evidence="7">
    <location>
        <begin position="362"/>
        <end position="477"/>
    </location>
</feature>
<dbReference type="SUPFAM" id="SSF47954">
    <property type="entry name" value="Cyclin-like"/>
    <property type="match status" value="2"/>
</dbReference>
<gene>
    <name evidence="8" type="ORF">ZYGR_0AS04910</name>
</gene>